<dbReference type="GO" id="GO:0012505">
    <property type="term" value="C:endomembrane system"/>
    <property type="evidence" value="ECO:0007669"/>
    <property type="project" value="TreeGrafter"/>
</dbReference>
<dbReference type="Proteomes" id="UP000295344">
    <property type="component" value="Unassembled WGS sequence"/>
</dbReference>
<protein>
    <submittedName>
        <fullName evidence="3">Amidase</fullName>
    </submittedName>
</protein>
<name>A0A4R7FLG4_9MICO</name>
<gene>
    <name evidence="3" type="ORF">CLV52_2164</name>
</gene>
<dbReference type="OrthoDB" id="182039at2"/>
<evidence type="ECO:0000256" key="1">
    <source>
        <dbReference type="SAM" id="MobiDB-lite"/>
    </source>
</evidence>
<dbReference type="AlphaFoldDB" id="A0A4R7FLG4"/>
<feature type="region of interest" description="Disordered" evidence="1">
    <location>
        <begin position="129"/>
        <end position="156"/>
    </location>
</feature>
<dbReference type="PANTHER" id="PTHR43372">
    <property type="entry name" value="FATTY-ACID AMIDE HYDROLASE"/>
    <property type="match status" value="1"/>
</dbReference>
<dbReference type="InterPro" id="IPR023631">
    <property type="entry name" value="Amidase_dom"/>
</dbReference>
<evidence type="ECO:0000259" key="2">
    <source>
        <dbReference type="Pfam" id="PF01425"/>
    </source>
</evidence>
<dbReference type="Gene3D" id="3.90.1300.10">
    <property type="entry name" value="Amidase signature (AS) domain"/>
    <property type="match status" value="1"/>
</dbReference>
<evidence type="ECO:0000313" key="4">
    <source>
        <dbReference type="Proteomes" id="UP000295344"/>
    </source>
</evidence>
<feature type="domain" description="Amidase" evidence="2">
    <location>
        <begin position="31"/>
        <end position="293"/>
    </location>
</feature>
<sequence>MRDGGSIAALHAVYRSGAASAESVIGERLAAITADRTIRAVVDLDVEGALASARALDTALDAGEPLGPLHGLPVTVKASFAVAGATVSVGIPDTAVRAEVDAPAVARLRAAGAVILGSSNVPPMLDGFHSDSPLGGRTVNPRDPSRTPGGSSGGAGAAIAAGFSDGDIGSDLGGSIRVPAAFCGVVGHRPSQFAVSKRGHLPWPLDALVEPPLSAAGPMARTVADVQQLFEVLLRVDPEATGIAPVTLAELRGLRVGVWRDEPGAECDPEVDAVLDCFVAALADAGCVLVPLSGTVLGRPQSADLFDRLVAVELAFTSDGGASIGQVWADWEAQRGVRAEWAATVADVDIVIAPAVPVVAPLHDEVQADAELRRRITRWSAMTNLAAVPCTVLPVGLDPVHGMPVAVQVIAPFGRDRDALVMARALQDAGLAPALAPGSVLLS</sequence>
<keyword evidence="4" id="KW-1185">Reference proteome</keyword>
<proteinExistence type="predicted"/>
<dbReference type="EMBL" id="SOAM01000002">
    <property type="protein sequence ID" value="TDS77223.1"/>
    <property type="molecule type" value="Genomic_DNA"/>
</dbReference>
<dbReference type="Pfam" id="PF01425">
    <property type="entry name" value="Amidase"/>
    <property type="match status" value="2"/>
</dbReference>
<comment type="caution">
    <text evidence="3">The sequence shown here is derived from an EMBL/GenBank/DDBJ whole genome shotgun (WGS) entry which is preliminary data.</text>
</comment>
<organism evidence="3 4">
    <name type="scientific">Amnibacterium kyonggiense</name>
    <dbReference type="NCBI Taxonomy" id="595671"/>
    <lineage>
        <taxon>Bacteria</taxon>
        <taxon>Bacillati</taxon>
        <taxon>Actinomycetota</taxon>
        <taxon>Actinomycetes</taxon>
        <taxon>Micrococcales</taxon>
        <taxon>Microbacteriaceae</taxon>
        <taxon>Amnibacterium</taxon>
    </lineage>
</organism>
<reference evidence="3 4" key="1">
    <citation type="submission" date="2019-03" db="EMBL/GenBank/DDBJ databases">
        <title>Genomic Encyclopedia of Archaeal and Bacterial Type Strains, Phase II (KMG-II): from individual species to whole genera.</title>
        <authorList>
            <person name="Goeker M."/>
        </authorList>
    </citation>
    <scope>NUCLEOTIDE SEQUENCE [LARGE SCALE GENOMIC DNA]</scope>
    <source>
        <strain evidence="3 4">DSM 24782</strain>
    </source>
</reference>
<dbReference type="InterPro" id="IPR052739">
    <property type="entry name" value="FAAH2"/>
</dbReference>
<accession>A0A4R7FLG4</accession>
<dbReference type="InterPro" id="IPR036928">
    <property type="entry name" value="AS_sf"/>
</dbReference>
<feature type="domain" description="Amidase" evidence="2">
    <location>
        <begin position="332"/>
        <end position="418"/>
    </location>
</feature>
<evidence type="ECO:0000313" key="3">
    <source>
        <dbReference type="EMBL" id="TDS77223.1"/>
    </source>
</evidence>
<dbReference type="PANTHER" id="PTHR43372:SF4">
    <property type="entry name" value="FATTY-ACID AMIDE HYDROLASE 2"/>
    <property type="match status" value="1"/>
</dbReference>
<dbReference type="SUPFAM" id="SSF75304">
    <property type="entry name" value="Amidase signature (AS) enzymes"/>
    <property type="match status" value="1"/>
</dbReference>